<keyword evidence="7" id="KW-1185">Reference proteome</keyword>
<feature type="domain" description="Resolvase/invertase-type recombinase catalytic" evidence="4">
    <location>
        <begin position="3"/>
        <end position="140"/>
    </location>
</feature>
<accession>A0A0J7XU60</accession>
<dbReference type="InterPro" id="IPR006120">
    <property type="entry name" value="Resolvase_HTH_dom"/>
</dbReference>
<dbReference type="PROSITE" id="PS51736">
    <property type="entry name" value="RECOMBINASES_3"/>
    <property type="match status" value="1"/>
</dbReference>
<comment type="similarity">
    <text evidence="1">Belongs to the site-specific recombinase resolvase family.</text>
</comment>
<dbReference type="InterPro" id="IPR036162">
    <property type="entry name" value="Resolvase-like_N_sf"/>
</dbReference>
<evidence type="ECO:0000313" key="6">
    <source>
        <dbReference type="EMBL" id="KMS54573.1"/>
    </source>
</evidence>
<dbReference type="Pfam" id="PF02796">
    <property type="entry name" value="HTH_7"/>
    <property type="match status" value="1"/>
</dbReference>
<dbReference type="GO" id="GO:0003677">
    <property type="term" value="F:DNA binding"/>
    <property type="evidence" value="ECO:0007669"/>
    <property type="project" value="UniProtKB-KW"/>
</dbReference>
<keyword evidence="2" id="KW-0238">DNA-binding</keyword>
<dbReference type="Gene3D" id="1.10.10.60">
    <property type="entry name" value="Homeodomain-like"/>
    <property type="match status" value="1"/>
</dbReference>
<dbReference type="SMART" id="SM00857">
    <property type="entry name" value="Resolvase"/>
    <property type="match status" value="1"/>
</dbReference>
<name>A0A0J7XU60_9SPHN</name>
<dbReference type="SUPFAM" id="SSF46689">
    <property type="entry name" value="Homeodomain-like"/>
    <property type="match status" value="1"/>
</dbReference>
<dbReference type="Gene3D" id="3.40.50.1390">
    <property type="entry name" value="Resolvase, N-terminal catalytic domain"/>
    <property type="match status" value="1"/>
</dbReference>
<keyword evidence="3" id="KW-0233">DNA recombination</keyword>
<organism evidence="6 7">
    <name type="scientific">Sphingobium cupriresistens LL01</name>
    <dbReference type="NCBI Taxonomy" id="1420583"/>
    <lineage>
        <taxon>Bacteria</taxon>
        <taxon>Pseudomonadati</taxon>
        <taxon>Pseudomonadota</taxon>
        <taxon>Alphaproteobacteria</taxon>
        <taxon>Sphingomonadales</taxon>
        <taxon>Sphingomonadaceae</taxon>
        <taxon>Sphingobium</taxon>
    </lineage>
</organism>
<dbReference type="EMBL" id="JACT01000003">
    <property type="protein sequence ID" value="KMS54568.1"/>
    <property type="molecule type" value="Genomic_DNA"/>
</dbReference>
<dbReference type="InterPro" id="IPR009057">
    <property type="entry name" value="Homeodomain-like_sf"/>
</dbReference>
<dbReference type="AlphaFoldDB" id="A0A0J7XU60"/>
<dbReference type="PANTHER" id="PTHR30461:SF2">
    <property type="entry name" value="SERINE RECOMBINASE PINE-RELATED"/>
    <property type="match status" value="1"/>
</dbReference>
<dbReference type="Pfam" id="PF00239">
    <property type="entry name" value="Resolvase"/>
    <property type="match status" value="1"/>
</dbReference>
<dbReference type="SUPFAM" id="SSF53041">
    <property type="entry name" value="Resolvase-like"/>
    <property type="match status" value="1"/>
</dbReference>
<evidence type="ECO:0000256" key="2">
    <source>
        <dbReference type="ARBA" id="ARBA00023125"/>
    </source>
</evidence>
<dbReference type="RefSeq" id="WP_066605950.1">
    <property type="nucleotide sequence ID" value="NZ_KQ130435.1"/>
</dbReference>
<dbReference type="InterPro" id="IPR006119">
    <property type="entry name" value="Resolv_N"/>
</dbReference>
<proteinExistence type="inferred from homology"/>
<dbReference type="PATRIC" id="fig|1420583.3.peg.2817"/>
<dbReference type="STRING" id="1420583.V473_15115"/>
<dbReference type="InterPro" id="IPR050639">
    <property type="entry name" value="SSR_resolvase"/>
</dbReference>
<evidence type="ECO:0000259" key="4">
    <source>
        <dbReference type="PROSITE" id="PS51736"/>
    </source>
</evidence>
<evidence type="ECO:0000313" key="7">
    <source>
        <dbReference type="Proteomes" id="UP000052232"/>
    </source>
</evidence>
<comment type="caution">
    <text evidence="6">The sequence shown here is derived from an EMBL/GenBank/DDBJ whole genome shotgun (WGS) entry which is preliminary data.</text>
</comment>
<reference evidence="6 7" key="2">
    <citation type="journal article" date="2015" name="G3 (Bethesda)">
        <title>Insights into Ongoing Evolution of the Hexachlorocyclohexane Catabolic Pathway from Comparative Genomics of Ten Sphingomonadaceae Strains.</title>
        <authorList>
            <person name="Pearce S.L."/>
            <person name="Oakeshott J.G."/>
            <person name="Pandey G."/>
        </authorList>
    </citation>
    <scope>NUCLEOTIDE SEQUENCE [LARGE SCALE GENOMIC DNA]</scope>
    <source>
        <strain evidence="6 7">LL01</strain>
    </source>
</reference>
<protein>
    <submittedName>
        <fullName evidence="6">Resolvase</fullName>
    </submittedName>
</protein>
<dbReference type="CDD" id="cd03768">
    <property type="entry name" value="SR_ResInv"/>
    <property type="match status" value="1"/>
</dbReference>
<reference evidence="6" key="1">
    <citation type="submission" date="2014-01" db="EMBL/GenBank/DDBJ databases">
        <authorList>
            <person name="Pearce S."/>
            <person name="Pandey G."/>
            <person name="Oakeshott J."/>
        </authorList>
    </citation>
    <scope>NUCLEOTIDE SEQUENCE</scope>
    <source>
        <strain evidence="6">LL01</strain>
    </source>
</reference>
<gene>
    <name evidence="5" type="ORF">V473_15115</name>
    <name evidence="6" type="ORF">V473_15200</name>
</gene>
<evidence type="ECO:0000313" key="5">
    <source>
        <dbReference type="EMBL" id="KMS54568.1"/>
    </source>
</evidence>
<dbReference type="GO" id="GO:0000150">
    <property type="term" value="F:DNA strand exchange activity"/>
    <property type="evidence" value="ECO:0007669"/>
    <property type="project" value="InterPro"/>
</dbReference>
<dbReference type="PANTHER" id="PTHR30461">
    <property type="entry name" value="DNA-INVERTASE FROM LAMBDOID PROPHAGE"/>
    <property type="match status" value="1"/>
</dbReference>
<dbReference type="Proteomes" id="UP000052232">
    <property type="component" value="Unassembled WGS sequence"/>
</dbReference>
<sequence length="186" mass="20340">MGKVLGYARISTDQGQDIASQKAKLESLGAVVVFCDVGSGMSLTGRDQLEAALRLLDCGDQLLCLHPDRIARDTSDLLAVAKRIIEKKAILRIHDPAITIDGSDLMGEVLLTVFGLVGRIEKHFISARIRRGIDARKLKNDGAYIGRRPTIDPDRIRELRDQGLGPTQIARTLKIGRASVYRLLAA</sequence>
<evidence type="ECO:0000256" key="3">
    <source>
        <dbReference type="ARBA" id="ARBA00023172"/>
    </source>
</evidence>
<evidence type="ECO:0000256" key="1">
    <source>
        <dbReference type="ARBA" id="ARBA00009913"/>
    </source>
</evidence>
<dbReference type="EMBL" id="JACT01000003">
    <property type="protein sequence ID" value="KMS54573.1"/>
    <property type="molecule type" value="Genomic_DNA"/>
</dbReference>